<name>A0A7W7SB45_9ACTN</name>
<sequence length="86" mass="9278">MPGPGEALWTAEDRAWALALLEVEAQACSGCGHPLAETLDPELEDRWAAEALRCHACATAARHVDRWQNAGGDSRGAQVRVSRRKG</sequence>
<keyword evidence="2" id="KW-1185">Reference proteome</keyword>
<gene>
    <name evidence="1" type="ORF">F4556_002357</name>
</gene>
<evidence type="ECO:0000313" key="2">
    <source>
        <dbReference type="Proteomes" id="UP000573327"/>
    </source>
</evidence>
<proteinExistence type="predicted"/>
<dbReference type="AlphaFoldDB" id="A0A7W7SB45"/>
<dbReference type="Proteomes" id="UP000573327">
    <property type="component" value="Unassembled WGS sequence"/>
</dbReference>
<evidence type="ECO:0000313" key="1">
    <source>
        <dbReference type="EMBL" id="MBB4946822.1"/>
    </source>
</evidence>
<reference evidence="1 2" key="1">
    <citation type="submission" date="2020-08" db="EMBL/GenBank/DDBJ databases">
        <title>Sequencing the genomes of 1000 actinobacteria strains.</title>
        <authorList>
            <person name="Klenk H.-P."/>
        </authorList>
    </citation>
    <scope>NUCLEOTIDE SEQUENCE [LARGE SCALE GENOMIC DNA]</scope>
    <source>
        <strain evidence="1 2">DSM 44786</strain>
    </source>
</reference>
<organism evidence="1 2">
    <name type="scientific">Kitasatospora gansuensis</name>
    <dbReference type="NCBI Taxonomy" id="258050"/>
    <lineage>
        <taxon>Bacteria</taxon>
        <taxon>Bacillati</taxon>
        <taxon>Actinomycetota</taxon>
        <taxon>Actinomycetes</taxon>
        <taxon>Kitasatosporales</taxon>
        <taxon>Streptomycetaceae</taxon>
        <taxon>Kitasatospora</taxon>
    </lineage>
</organism>
<dbReference type="EMBL" id="JACHJR010000001">
    <property type="protein sequence ID" value="MBB4946822.1"/>
    <property type="molecule type" value="Genomic_DNA"/>
</dbReference>
<accession>A0A7W7SB45</accession>
<comment type="caution">
    <text evidence="1">The sequence shown here is derived from an EMBL/GenBank/DDBJ whole genome shotgun (WGS) entry which is preliminary data.</text>
</comment>
<protein>
    <submittedName>
        <fullName evidence="1">Uncharacterized protein</fullName>
    </submittedName>
</protein>